<protein>
    <submittedName>
        <fullName evidence="2">Lipoprotein NlpI</fullName>
    </submittedName>
</protein>
<evidence type="ECO:0000313" key="3">
    <source>
        <dbReference type="Proteomes" id="UP000316304"/>
    </source>
</evidence>
<reference evidence="2 3" key="1">
    <citation type="submission" date="2019-02" db="EMBL/GenBank/DDBJ databases">
        <title>Deep-cultivation of Planctomycetes and their phenomic and genomic characterization uncovers novel biology.</title>
        <authorList>
            <person name="Wiegand S."/>
            <person name="Jogler M."/>
            <person name="Boedeker C."/>
            <person name="Pinto D."/>
            <person name="Vollmers J."/>
            <person name="Rivas-Marin E."/>
            <person name="Kohn T."/>
            <person name="Peeters S.H."/>
            <person name="Heuer A."/>
            <person name="Rast P."/>
            <person name="Oberbeckmann S."/>
            <person name="Bunk B."/>
            <person name="Jeske O."/>
            <person name="Meyerdierks A."/>
            <person name="Storesund J.E."/>
            <person name="Kallscheuer N."/>
            <person name="Luecker S."/>
            <person name="Lage O.M."/>
            <person name="Pohl T."/>
            <person name="Merkel B.J."/>
            <person name="Hornburger P."/>
            <person name="Mueller R.-W."/>
            <person name="Bruemmer F."/>
            <person name="Labrenz M."/>
            <person name="Spormann A.M."/>
            <person name="Op Den Camp H."/>
            <person name="Overmann J."/>
            <person name="Amann R."/>
            <person name="Jetten M.S.M."/>
            <person name="Mascher T."/>
            <person name="Medema M.H."/>
            <person name="Devos D.P."/>
            <person name="Kaster A.-K."/>
            <person name="Ovreas L."/>
            <person name="Rohde M."/>
            <person name="Galperin M.Y."/>
            <person name="Jogler C."/>
        </authorList>
    </citation>
    <scope>NUCLEOTIDE SEQUENCE [LARGE SCALE GENOMIC DNA]</scope>
    <source>
        <strain evidence="2 3">Pla52o</strain>
    </source>
</reference>
<dbReference type="EMBL" id="SJPT01000001">
    <property type="protein sequence ID" value="TWU26204.1"/>
    <property type="molecule type" value="Genomic_DNA"/>
</dbReference>
<name>A0A5C6CRM2_9BACT</name>
<sequence precursor="true">MPSRLRSKSQRFLLMFFVAACVMMHSACISQRGHSQDSDSLSASSLRAAALKALQEGNSELAIASADAMVRQHNTDSRATRLAADIYLRSGKPEWSARIFNRYAKAFPEQMPELWQRGIALYLIGQYEDAAKQFEAHRTVNPHDVENAAWHFLCVAKAKSFEEARKLILPAPNDARVPMAEIHELLSTGNTEGVNQRVNETKVGTRERAEAAFYGDFYLGLYADAAGESVKASELLQRAAKDAPRHYMGDIARVYAAHLKEGIGQDGTKK</sequence>
<dbReference type="RefSeq" id="WP_146592605.1">
    <property type="nucleotide sequence ID" value="NZ_SJPT01000001.1"/>
</dbReference>
<dbReference type="InterPro" id="IPR011990">
    <property type="entry name" value="TPR-like_helical_dom_sf"/>
</dbReference>
<dbReference type="Gene3D" id="1.25.40.10">
    <property type="entry name" value="Tetratricopeptide repeat domain"/>
    <property type="match status" value="1"/>
</dbReference>
<dbReference type="PANTHER" id="PTHR47908">
    <property type="match status" value="1"/>
</dbReference>
<evidence type="ECO:0000313" key="2">
    <source>
        <dbReference type="EMBL" id="TWU26204.1"/>
    </source>
</evidence>
<dbReference type="AlphaFoldDB" id="A0A5C6CRM2"/>
<evidence type="ECO:0000256" key="1">
    <source>
        <dbReference type="SAM" id="SignalP"/>
    </source>
</evidence>
<dbReference type="OrthoDB" id="272871at2"/>
<keyword evidence="2" id="KW-0449">Lipoprotein</keyword>
<feature type="chain" id="PRO_5023118036" evidence="1">
    <location>
        <begin position="28"/>
        <end position="270"/>
    </location>
</feature>
<keyword evidence="3" id="KW-1185">Reference proteome</keyword>
<gene>
    <name evidence="2" type="ORF">Pla52o_00570</name>
</gene>
<feature type="signal peptide" evidence="1">
    <location>
        <begin position="1"/>
        <end position="27"/>
    </location>
</feature>
<proteinExistence type="predicted"/>
<comment type="caution">
    <text evidence="2">The sequence shown here is derived from an EMBL/GenBank/DDBJ whole genome shotgun (WGS) entry which is preliminary data.</text>
</comment>
<dbReference type="Proteomes" id="UP000316304">
    <property type="component" value="Unassembled WGS sequence"/>
</dbReference>
<dbReference type="SUPFAM" id="SSF48452">
    <property type="entry name" value="TPR-like"/>
    <property type="match status" value="1"/>
</dbReference>
<organism evidence="2 3">
    <name type="scientific">Novipirellula galeiformis</name>
    <dbReference type="NCBI Taxonomy" id="2528004"/>
    <lineage>
        <taxon>Bacteria</taxon>
        <taxon>Pseudomonadati</taxon>
        <taxon>Planctomycetota</taxon>
        <taxon>Planctomycetia</taxon>
        <taxon>Pirellulales</taxon>
        <taxon>Pirellulaceae</taxon>
        <taxon>Novipirellula</taxon>
    </lineage>
</organism>
<keyword evidence="1" id="KW-0732">Signal</keyword>
<dbReference type="PANTHER" id="PTHR47908:SF2">
    <property type="entry name" value="TETRATRICOPEPTIDE REPEAT (TPR)-LIKE SUPERFAMILY PROTEIN"/>
    <property type="match status" value="1"/>
</dbReference>
<accession>A0A5C6CRM2</accession>